<dbReference type="Gene3D" id="3.40.50.1820">
    <property type="entry name" value="alpha/beta hydrolase"/>
    <property type="match status" value="1"/>
</dbReference>
<keyword evidence="3" id="KW-0378">Hydrolase</keyword>
<dbReference type="Pfam" id="PF12697">
    <property type="entry name" value="Abhydrolase_6"/>
    <property type="match status" value="1"/>
</dbReference>
<accession>A0A8K0RBQ5</accession>
<feature type="compositionally biased region" description="Polar residues" evidence="1">
    <location>
        <begin position="1"/>
        <end position="10"/>
    </location>
</feature>
<dbReference type="Proteomes" id="UP000813461">
    <property type="component" value="Unassembled WGS sequence"/>
</dbReference>
<comment type="caution">
    <text evidence="3">The sequence shown here is derived from an EMBL/GenBank/DDBJ whole genome shotgun (WGS) entry which is preliminary data.</text>
</comment>
<keyword evidence="4" id="KW-1185">Reference proteome</keyword>
<dbReference type="PANTHER" id="PTHR43194:SF2">
    <property type="entry name" value="PEROXISOMAL MEMBRANE PROTEIN LPX1"/>
    <property type="match status" value="1"/>
</dbReference>
<dbReference type="GO" id="GO:0016787">
    <property type="term" value="F:hydrolase activity"/>
    <property type="evidence" value="ECO:0007669"/>
    <property type="project" value="UniProtKB-KW"/>
</dbReference>
<dbReference type="InterPro" id="IPR029058">
    <property type="entry name" value="AB_hydrolase_fold"/>
</dbReference>
<dbReference type="OrthoDB" id="94039at2759"/>
<dbReference type="InterPro" id="IPR000073">
    <property type="entry name" value="AB_hydrolase_1"/>
</dbReference>
<reference evidence="3" key="1">
    <citation type="journal article" date="2021" name="Nat. Commun.">
        <title>Genetic determinants of endophytism in the Arabidopsis root mycobiome.</title>
        <authorList>
            <person name="Mesny F."/>
            <person name="Miyauchi S."/>
            <person name="Thiergart T."/>
            <person name="Pickel B."/>
            <person name="Atanasova L."/>
            <person name="Karlsson M."/>
            <person name="Huettel B."/>
            <person name="Barry K.W."/>
            <person name="Haridas S."/>
            <person name="Chen C."/>
            <person name="Bauer D."/>
            <person name="Andreopoulos W."/>
            <person name="Pangilinan J."/>
            <person name="LaButti K."/>
            <person name="Riley R."/>
            <person name="Lipzen A."/>
            <person name="Clum A."/>
            <person name="Drula E."/>
            <person name="Henrissat B."/>
            <person name="Kohler A."/>
            <person name="Grigoriev I.V."/>
            <person name="Martin F.M."/>
            <person name="Hacquard S."/>
        </authorList>
    </citation>
    <scope>NUCLEOTIDE SEQUENCE</scope>
    <source>
        <strain evidence="3">MPI-SDFR-AT-0120</strain>
    </source>
</reference>
<organism evidence="3 4">
    <name type="scientific">Paraphoma chrysanthemicola</name>
    <dbReference type="NCBI Taxonomy" id="798071"/>
    <lineage>
        <taxon>Eukaryota</taxon>
        <taxon>Fungi</taxon>
        <taxon>Dikarya</taxon>
        <taxon>Ascomycota</taxon>
        <taxon>Pezizomycotina</taxon>
        <taxon>Dothideomycetes</taxon>
        <taxon>Pleosporomycetidae</taxon>
        <taxon>Pleosporales</taxon>
        <taxon>Pleosporineae</taxon>
        <taxon>Phaeosphaeriaceae</taxon>
        <taxon>Paraphoma</taxon>
    </lineage>
</organism>
<feature type="domain" description="AB hydrolase-1" evidence="2">
    <location>
        <begin position="48"/>
        <end position="303"/>
    </location>
</feature>
<evidence type="ECO:0000313" key="3">
    <source>
        <dbReference type="EMBL" id="KAH7089246.1"/>
    </source>
</evidence>
<dbReference type="InterPro" id="IPR050228">
    <property type="entry name" value="Carboxylesterase_BioH"/>
</dbReference>
<proteinExistence type="predicted"/>
<gene>
    <name evidence="3" type="ORF">FB567DRAFT_523359</name>
</gene>
<sequence length="329" mass="36792">MALYTRTTHTIKAAHPRDPSTVTSSDVRLELVVDEYIIPNSDPSAQTLVLTHGTSFNKRLWEPTISRVLHLIGFTGSIKRILAIDATNHGESWLLNAKRLTEKSHWPDQSRDILETLRYFDVQQPVIGIGHSFGGGILCHAAFMNPHAFAATIFVDPILFRMDSQDKIVATRALKRRDRWDDLESVRSAFAKNKGLADWHPDVLSLYVEHGTVAYAGSGSTSRTLTTPKEQEAATYLAAPFFELPKCLAASQQTHYFVLGAQSIVLPSKDREWIKSISKSPGRVIVLDQAGHLIPMTHPDQLATELSAILTDIWNGSRQHRLRSRAERL</sequence>
<dbReference type="AlphaFoldDB" id="A0A8K0RBQ5"/>
<name>A0A8K0RBQ5_9PLEO</name>
<dbReference type="PANTHER" id="PTHR43194">
    <property type="entry name" value="HYDROLASE ALPHA/BETA FOLD FAMILY"/>
    <property type="match status" value="1"/>
</dbReference>
<evidence type="ECO:0000259" key="2">
    <source>
        <dbReference type="Pfam" id="PF12697"/>
    </source>
</evidence>
<protein>
    <submittedName>
        <fullName evidence="3">Alpha/Beta hydrolase protein</fullName>
    </submittedName>
</protein>
<evidence type="ECO:0000313" key="4">
    <source>
        <dbReference type="Proteomes" id="UP000813461"/>
    </source>
</evidence>
<dbReference type="SUPFAM" id="SSF53474">
    <property type="entry name" value="alpha/beta-Hydrolases"/>
    <property type="match status" value="1"/>
</dbReference>
<feature type="region of interest" description="Disordered" evidence="1">
    <location>
        <begin position="1"/>
        <end position="21"/>
    </location>
</feature>
<dbReference type="EMBL" id="JAGMVJ010000007">
    <property type="protein sequence ID" value="KAH7089246.1"/>
    <property type="molecule type" value="Genomic_DNA"/>
</dbReference>
<evidence type="ECO:0000256" key="1">
    <source>
        <dbReference type="SAM" id="MobiDB-lite"/>
    </source>
</evidence>